<keyword evidence="10 16" id="KW-0418">Kinase</keyword>
<evidence type="ECO:0000256" key="2">
    <source>
        <dbReference type="ARBA" id="ARBA00001958"/>
    </source>
</evidence>
<evidence type="ECO:0000256" key="15">
    <source>
        <dbReference type="ARBA" id="ARBA00040883"/>
    </source>
</evidence>
<evidence type="ECO:0000256" key="10">
    <source>
        <dbReference type="ARBA" id="ARBA00022777"/>
    </source>
</evidence>
<comment type="catalytic activity">
    <reaction evidence="1 16">
        <text>(R)-pantothenate + ATP = (R)-4'-phosphopantothenate + ADP + H(+)</text>
        <dbReference type="Rhea" id="RHEA:16373"/>
        <dbReference type="ChEBI" id="CHEBI:10986"/>
        <dbReference type="ChEBI" id="CHEBI:15378"/>
        <dbReference type="ChEBI" id="CHEBI:29032"/>
        <dbReference type="ChEBI" id="CHEBI:30616"/>
        <dbReference type="ChEBI" id="CHEBI:456216"/>
        <dbReference type="EC" id="2.7.1.33"/>
    </reaction>
</comment>
<keyword evidence="16" id="KW-0479">Metal-binding</keyword>
<dbReference type="SUPFAM" id="SSF53067">
    <property type="entry name" value="Actin-like ATPase domain"/>
    <property type="match status" value="2"/>
</dbReference>
<gene>
    <name evidence="16" type="primary">coaX</name>
    <name evidence="17" type="ORF">IAB03_08745</name>
</gene>
<dbReference type="GO" id="GO:0004594">
    <property type="term" value="F:pantothenate kinase activity"/>
    <property type="evidence" value="ECO:0007669"/>
    <property type="project" value="UniProtKB-UniRule"/>
</dbReference>
<feature type="binding site" evidence="16">
    <location>
        <position position="149"/>
    </location>
    <ligand>
        <name>K(+)</name>
        <dbReference type="ChEBI" id="CHEBI:29103"/>
    </ligand>
</feature>
<protein>
    <recommendedName>
        <fullName evidence="15 16">Type III pantothenate kinase</fullName>
        <ecNumber evidence="6 16">2.7.1.33</ecNumber>
    </recommendedName>
    <alternativeName>
        <fullName evidence="16">PanK-III</fullName>
    </alternativeName>
    <alternativeName>
        <fullName evidence="16">Pantothenic acid kinase</fullName>
    </alternativeName>
</protein>
<accession>A0A9D1M966</accession>
<keyword evidence="8 16" id="KW-0808">Transferase</keyword>
<evidence type="ECO:0000256" key="16">
    <source>
        <dbReference type="HAMAP-Rule" id="MF_01274"/>
    </source>
</evidence>
<reference evidence="17" key="1">
    <citation type="submission" date="2020-10" db="EMBL/GenBank/DDBJ databases">
        <authorList>
            <person name="Gilroy R."/>
        </authorList>
    </citation>
    <scope>NUCLEOTIDE SEQUENCE</scope>
    <source>
        <strain evidence="17">CHK158-818</strain>
    </source>
</reference>
<dbReference type="GO" id="GO:0046872">
    <property type="term" value="F:metal ion binding"/>
    <property type="evidence" value="ECO:0007669"/>
    <property type="project" value="UniProtKB-KW"/>
</dbReference>
<evidence type="ECO:0000256" key="11">
    <source>
        <dbReference type="ARBA" id="ARBA00022840"/>
    </source>
</evidence>
<proteinExistence type="inferred from homology"/>
<dbReference type="GO" id="GO:0005737">
    <property type="term" value="C:cytoplasm"/>
    <property type="evidence" value="ECO:0007669"/>
    <property type="project" value="UniProtKB-SubCell"/>
</dbReference>
<feature type="binding site" evidence="16">
    <location>
        <position position="119"/>
    </location>
    <ligand>
        <name>substrate</name>
    </ligand>
</feature>
<sequence>MVDFSKKVIQTVSNKPLYTYIFLPLPKIERGVNVVIDQGNSSVKIALFRGQQPEEVHSFAEWDEDSIKALITSYPVDSAIYSSVAAADADRVKIDFLRSLVKHLCVFDADTPVPVQIGYKTPRTLGRDRIAGIIGASVQAPGRTVSVIDAGTAVTYDLLENNTFLGGNISPGLRIRLQSLHDYTSRLPQVSPEGDCPQIGYDTTTAIRAGVIWGLVYEIEQYVENWSAIYPDILFFLTGGDAFLLSTKLKSAIFADKNLVLKGLNRILCYNVEK</sequence>
<keyword evidence="7 16" id="KW-0963">Cytoplasm</keyword>
<keyword evidence="11 16" id="KW-0067">ATP-binding</keyword>
<dbReference type="PANTHER" id="PTHR34265:SF1">
    <property type="entry name" value="TYPE III PANTOTHENATE KINASE"/>
    <property type="match status" value="1"/>
</dbReference>
<evidence type="ECO:0000256" key="9">
    <source>
        <dbReference type="ARBA" id="ARBA00022741"/>
    </source>
</evidence>
<dbReference type="Gene3D" id="3.30.420.40">
    <property type="match status" value="1"/>
</dbReference>
<dbReference type="PANTHER" id="PTHR34265">
    <property type="entry name" value="TYPE III PANTOTHENATE KINASE"/>
    <property type="match status" value="1"/>
</dbReference>
<dbReference type="HAMAP" id="MF_01274">
    <property type="entry name" value="Pantothen_kinase_3"/>
    <property type="match status" value="1"/>
</dbReference>
<comment type="function">
    <text evidence="16">Catalyzes the phosphorylation of pantothenate (Pan), the first step in CoA biosynthesis.</text>
</comment>
<dbReference type="Pfam" id="PF03309">
    <property type="entry name" value="Pan_kinase"/>
    <property type="match status" value="1"/>
</dbReference>
<evidence type="ECO:0000256" key="4">
    <source>
        <dbReference type="ARBA" id="ARBA00005225"/>
    </source>
</evidence>
<comment type="cofactor">
    <cofactor evidence="2">
        <name>K(+)</name>
        <dbReference type="ChEBI" id="CHEBI:29103"/>
    </cofactor>
</comment>
<dbReference type="GO" id="GO:0015937">
    <property type="term" value="P:coenzyme A biosynthetic process"/>
    <property type="evidence" value="ECO:0007669"/>
    <property type="project" value="UniProtKB-UniRule"/>
</dbReference>
<dbReference type="InterPro" id="IPR004619">
    <property type="entry name" value="Type_III_PanK"/>
</dbReference>
<comment type="subunit">
    <text evidence="5 16">Homodimer.</text>
</comment>
<keyword evidence="9 16" id="KW-0547">Nucleotide-binding</keyword>
<evidence type="ECO:0000256" key="5">
    <source>
        <dbReference type="ARBA" id="ARBA00011738"/>
    </source>
</evidence>
<evidence type="ECO:0000313" key="17">
    <source>
        <dbReference type="EMBL" id="HIU55875.1"/>
    </source>
</evidence>
<evidence type="ECO:0000256" key="3">
    <source>
        <dbReference type="ARBA" id="ARBA00004496"/>
    </source>
</evidence>
<dbReference type="CDD" id="cd24015">
    <property type="entry name" value="ASKHA_NBD_PanK-III"/>
    <property type="match status" value="1"/>
</dbReference>
<dbReference type="AlphaFoldDB" id="A0A9D1M966"/>
<feature type="binding site" evidence="16">
    <location>
        <position position="152"/>
    </location>
    <ligand>
        <name>ATP</name>
        <dbReference type="ChEBI" id="CHEBI:30616"/>
    </ligand>
</feature>
<evidence type="ECO:0000256" key="7">
    <source>
        <dbReference type="ARBA" id="ARBA00022490"/>
    </source>
</evidence>
<keyword evidence="12 16" id="KW-0630">Potassium</keyword>
<dbReference type="EC" id="2.7.1.33" evidence="6 16"/>
<comment type="cofactor">
    <cofactor evidence="16">
        <name>NH4(+)</name>
        <dbReference type="ChEBI" id="CHEBI:28938"/>
    </cofactor>
    <cofactor evidence="16">
        <name>K(+)</name>
        <dbReference type="ChEBI" id="CHEBI:29103"/>
    </cofactor>
    <text evidence="16">A monovalent cation. Ammonium or potassium.</text>
</comment>
<evidence type="ECO:0000256" key="6">
    <source>
        <dbReference type="ARBA" id="ARBA00012102"/>
    </source>
</evidence>
<evidence type="ECO:0000256" key="13">
    <source>
        <dbReference type="ARBA" id="ARBA00022993"/>
    </source>
</evidence>
<feature type="binding site" evidence="16">
    <location>
        <position position="203"/>
    </location>
    <ligand>
        <name>substrate</name>
    </ligand>
</feature>
<evidence type="ECO:0000256" key="1">
    <source>
        <dbReference type="ARBA" id="ARBA00001206"/>
    </source>
</evidence>
<reference evidence="17" key="2">
    <citation type="journal article" date="2021" name="PeerJ">
        <title>Extensive microbial diversity within the chicken gut microbiome revealed by metagenomics and culture.</title>
        <authorList>
            <person name="Gilroy R."/>
            <person name="Ravi A."/>
            <person name="Getino M."/>
            <person name="Pursley I."/>
            <person name="Horton D.L."/>
            <person name="Alikhan N.F."/>
            <person name="Baker D."/>
            <person name="Gharbi K."/>
            <person name="Hall N."/>
            <person name="Watson M."/>
            <person name="Adriaenssens E.M."/>
            <person name="Foster-Nyarko E."/>
            <person name="Jarju S."/>
            <person name="Secka A."/>
            <person name="Antonio M."/>
            <person name="Oren A."/>
            <person name="Chaudhuri R.R."/>
            <person name="La Ragione R."/>
            <person name="Hildebrand F."/>
            <person name="Pallen M.J."/>
        </authorList>
    </citation>
    <scope>NUCLEOTIDE SEQUENCE</scope>
    <source>
        <strain evidence="17">CHK158-818</strain>
    </source>
</reference>
<name>A0A9D1M966_9BACT</name>
<organism evidence="17 18">
    <name type="scientific">Candidatus Gallibacteroides avistercoris</name>
    <dbReference type="NCBI Taxonomy" id="2840833"/>
    <lineage>
        <taxon>Bacteria</taxon>
        <taxon>Pseudomonadati</taxon>
        <taxon>Bacteroidota</taxon>
        <taxon>Bacteroidia</taxon>
        <taxon>Bacteroidales</taxon>
        <taxon>Bacteroidaceae</taxon>
        <taxon>Bacteroidaceae incertae sedis</taxon>
        <taxon>Candidatus Gallibacteroides</taxon>
    </lineage>
</organism>
<dbReference type="EMBL" id="DVNA01000198">
    <property type="protein sequence ID" value="HIU55875.1"/>
    <property type="molecule type" value="Genomic_DNA"/>
</dbReference>
<comment type="caution">
    <text evidence="17">The sequence shown here is derived from an EMBL/GenBank/DDBJ whole genome shotgun (WGS) entry which is preliminary data.</text>
</comment>
<keyword evidence="13 16" id="KW-0173">Coenzyme A biosynthesis</keyword>
<feature type="binding site" evidence="16">
    <location>
        <begin position="37"/>
        <end position="44"/>
    </location>
    <ligand>
        <name>ATP</name>
        <dbReference type="ChEBI" id="CHEBI:30616"/>
    </ligand>
</feature>
<dbReference type="InterPro" id="IPR043129">
    <property type="entry name" value="ATPase_NBD"/>
</dbReference>
<evidence type="ECO:0000256" key="14">
    <source>
        <dbReference type="ARBA" id="ARBA00038036"/>
    </source>
</evidence>
<dbReference type="Proteomes" id="UP000824112">
    <property type="component" value="Unassembled WGS sequence"/>
</dbReference>
<comment type="subcellular location">
    <subcellularLocation>
        <location evidence="3 16">Cytoplasm</location>
    </subcellularLocation>
</comment>
<feature type="binding site" evidence="16">
    <location>
        <begin position="126"/>
        <end position="129"/>
    </location>
    <ligand>
        <name>substrate</name>
    </ligand>
</feature>
<comment type="similarity">
    <text evidence="14 16">Belongs to the type III pantothenate kinase family.</text>
</comment>
<evidence type="ECO:0000256" key="12">
    <source>
        <dbReference type="ARBA" id="ARBA00022958"/>
    </source>
</evidence>
<dbReference type="GO" id="GO:0005524">
    <property type="term" value="F:ATP binding"/>
    <property type="evidence" value="ECO:0007669"/>
    <property type="project" value="UniProtKB-UniRule"/>
</dbReference>
<evidence type="ECO:0000313" key="18">
    <source>
        <dbReference type="Proteomes" id="UP000824112"/>
    </source>
</evidence>
<feature type="active site" description="Proton acceptor" evidence="16">
    <location>
        <position position="128"/>
    </location>
</feature>
<comment type="pathway">
    <text evidence="4 16">Cofactor biosynthesis; coenzyme A biosynthesis; CoA from (R)-pantothenate: step 1/5.</text>
</comment>
<evidence type="ECO:0000256" key="8">
    <source>
        <dbReference type="ARBA" id="ARBA00022679"/>
    </source>
</evidence>
<dbReference type="NCBIfam" id="TIGR00671">
    <property type="entry name" value="baf"/>
    <property type="match status" value="1"/>
</dbReference>